<evidence type="ECO:0008006" key="16">
    <source>
        <dbReference type="Google" id="ProtNLM"/>
    </source>
</evidence>
<dbReference type="GO" id="GO:0016020">
    <property type="term" value="C:membrane"/>
    <property type="evidence" value="ECO:0007669"/>
    <property type="project" value="UniProtKB-SubCell"/>
</dbReference>
<sequence>MAEAHQATHYSSSNIHQHTEINHDQETLELVLSSGGHSWKIKSANRIKNFIYPARIEILYVTVGIAIALYFSEMPFGFIEMKSSSSIIFDIFACIFIGLILFAIICVCMKVTMMLLLRYQGYMYETRGRKVSLKTQIWAILMKSFLKFNPPQLYSFQSLLPRLSVPPLKDTINRYLRSVRPIYDDETYNRIAQEAQDFQNGIGKKLQRYLILKSWWATNYVSDWWEEFIYLKSSTPLMVNSNVFSSDHISRDTTIQSARAANVCYLFLQFRKSIDDQTLKPIMANNLVPLCSTQYQRLFNTTRIPGIDGDKLIHFETSDHIAVLHKGCYYKVTICVNGRLLKPREIQYQFEQIINSNNQTSHGEKYLASLTAWERTKWATTRNKYFSNGINKKSLDIIESAAFVLNLHDGPYIMELENLEQPEVLTYYCTQNFYGRIYDFWFDKSFNICFGTNGRMAFNAEHAWGDAPAVSRMLEECMVYDIKSYDAHGNIKGTMEIKPPLPVRLNWDFSDQNLINTIDEAYGDGLKLISDLDYQCVVHDAFGKGLMKACKLSPDAFIQMALQLAYFRDFGRFSLTYEASMTRLFKDGRTETVRSCTIESCAWVKSMEDPKTSIQERVKLLQEACKRHQKGYLEAMTGKGVDRHLFCLYVVSKYLEIDSPFLKEVLSEPWRLSTSQTPHGQSDFVDLKKYPQLKGCAGGFGPVSKDGYGISYIISGEDRIYFHVSSFKSSPVTNTDRFGKRIRKALWDIKELVEKFNSEQGDKRNGHK</sequence>
<gene>
    <name evidence="14" type="ORF">PVAND_016721</name>
</gene>
<dbReference type="InterPro" id="IPR023213">
    <property type="entry name" value="CAT-like_dom_sf"/>
</dbReference>
<dbReference type="InterPro" id="IPR039551">
    <property type="entry name" value="Cho/carn_acyl_trans"/>
</dbReference>
<keyword evidence="15" id="KW-1185">Reference proteome</keyword>
<comment type="subcellular location">
    <subcellularLocation>
        <location evidence="1">Membrane</location>
        <topology evidence="1">Multi-pass membrane protein</topology>
    </subcellularLocation>
</comment>
<dbReference type="InterPro" id="IPR000542">
    <property type="entry name" value="Carn_acyl_trans"/>
</dbReference>
<keyword evidence="4 11" id="KW-0812">Transmembrane</keyword>
<accession>A0A9J6BH06</accession>
<evidence type="ECO:0000313" key="15">
    <source>
        <dbReference type="Proteomes" id="UP001107558"/>
    </source>
</evidence>
<evidence type="ECO:0000256" key="1">
    <source>
        <dbReference type="ARBA" id="ARBA00004141"/>
    </source>
</evidence>
<dbReference type="GO" id="GO:0005739">
    <property type="term" value="C:mitochondrion"/>
    <property type="evidence" value="ECO:0007669"/>
    <property type="project" value="TreeGrafter"/>
</dbReference>
<keyword evidence="5" id="KW-0276">Fatty acid metabolism</keyword>
<keyword evidence="3" id="KW-0808">Transferase</keyword>
<evidence type="ECO:0000256" key="4">
    <source>
        <dbReference type="ARBA" id="ARBA00022692"/>
    </source>
</evidence>
<dbReference type="Gene3D" id="6.10.250.1760">
    <property type="match status" value="1"/>
</dbReference>
<dbReference type="InterPro" id="IPR032476">
    <property type="entry name" value="CPT_N"/>
</dbReference>
<feature type="domain" description="Choline/carnitine acyltransferase" evidence="12">
    <location>
        <begin position="163"/>
        <end position="743"/>
    </location>
</feature>
<evidence type="ECO:0000259" key="13">
    <source>
        <dbReference type="Pfam" id="PF16484"/>
    </source>
</evidence>
<evidence type="ECO:0000256" key="11">
    <source>
        <dbReference type="SAM" id="Phobius"/>
    </source>
</evidence>
<organism evidence="14 15">
    <name type="scientific">Polypedilum vanderplanki</name>
    <name type="common">Sleeping chironomid midge</name>
    <dbReference type="NCBI Taxonomy" id="319348"/>
    <lineage>
        <taxon>Eukaryota</taxon>
        <taxon>Metazoa</taxon>
        <taxon>Ecdysozoa</taxon>
        <taxon>Arthropoda</taxon>
        <taxon>Hexapoda</taxon>
        <taxon>Insecta</taxon>
        <taxon>Pterygota</taxon>
        <taxon>Neoptera</taxon>
        <taxon>Endopterygota</taxon>
        <taxon>Diptera</taxon>
        <taxon>Nematocera</taxon>
        <taxon>Chironomoidea</taxon>
        <taxon>Chironomidae</taxon>
        <taxon>Chironominae</taxon>
        <taxon>Polypedilum</taxon>
        <taxon>Polypedilum</taxon>
    </lineage>
</organism>
<name>A0A9J6BH06_POLVA</name>
<keyword evidence="9" id="KW-0012">Acyltransferase</keyword>
<protein>
    <recommendedName>
        <fullName evidence="16">Carnitine O-palmitoyltransferase</fullName>
    </recommendedName>
</protein>
<keyword evidence="8 11" id="KW-0472">Membrane</keyword>
<dbReference type="Gene3D" id="3.30.559.70">
    <property type="entry name" value="Choline/Carnitine o-acyltransferase, domain 2"/>
    <property type="match status" value="1"/>
</dbReference>
<dbReference type="EMBL" id="JADBJN010000004">
    <property type="protein sequence ID" value="KAG5668795.1"/>
    <property type="molecule type" value="Genomic_DNA"/>
</dbReference>
<dbReference type="InterPro" id="IPR042231">
    <property type="entry name" value="Cho/carn_acyl_trans_2"/>
</dbReference>
<dbReference type="Gene3D" id="3.30.559.10">
    <property type="entry name" value="Chloramphenicol acetyltransferase-like domain"/>
    <property type="match status" value="1"/>
</dbReference>
<feature type="transmembrane region" description="Helical" evidence="11">
    <location>
        <begin position="87"/>
        <end position="117"/>
    </location>
</feature>
<dbReference type="GO" id="GO:0004095">
    <property type="term" value="F:carnitine O-palmitoyltransferase activity"/>
    <property type="evidence" value="ECO:0007669"/>
    <property type="project" value="TreeGrafter"/>
</dbReference>
<dbReference type="GO" id="GO:0009437">
    <property type="term" value="P:carnitine metabolic process"/>
    <property type="evidence" value="ECO:0007669"/>
    <property type="project" value="TreeGrafter"/>
</dbReference>
<dbReference type="FunFam" id="3.30.559.10:FF:000002">
    <property type="entry name" value="carnitine O-palmitoyltransferase 1, liver isoform"/>
    <property type="match status" value="1"/>
</dbReference>
<evidence type="ECO:0000256" key="8">
    <source>
        <dbReference type="ARBA" id="ARBA00023136"/>
    </source>
</evidence>
<dbReference type="Pfam" id="PF16484">
    <property type="entry name" value="CPT_N"/>
    <property type="match status" value="1"/>
</dbReference>
<evidence type="ECO:0000256" key="9">
    <source>
        <dbReference type="ARBA" id="ARBA00023315"/>
    </source>
</evidence>
<comment type="similarity">
    <text evidence="2">Belongs to the carnitine/choline acetyltransferase family.</text>
</comment>
<keyword evidence="6 11" id="KW-1133">Transmembrane helix</keyword>
<proteinExistence type="inferred from homology"/>
<comment type="caution">
    <text evidence="14">The sequence shown here is derived from an EMBL/GenBank/DDBJ whole genome shotgun (WGS) entry which is preliminary data.</text>
</comment>
<feature type="domain" description="Carnitine O-palmitoyltransferase N-terminal" evidence="13">
    <location>
        <begin position="1"/>
        <end position="42"/>
    </location>
</feature>
<keyword evidence="7" id="KW-0443">Lipid metabolism</keyword>
<dbReference type="AlphaFoldDB" id="A0A9J6BH06"/>
<feature type="active site" description="Proton acceptor" evidence="10">
    <location>
        <position position="462"/>
    </location>
</feature>
<dbReference type="OrthoDB" id="240216at2759"/>
<evidence type="ECO:0000256" key="10">
    <source>
        <dbReference type="PIRSR" id="PIRSR600542-1"/>
    </source>
</evidence>
<evidence type="ECO:0000256" key="2">
    <source>
        <dbReference type="ARBA" id="ARBA00005232"/>
    </source>
</evidence>
<dbReference type="PANTHER" id="PTHR22589:SF31">
    <property type="entry name" value="CARNITINE O-PALMITOYLTRANSFERASE"/>
    <property type="match status" value="1"/>
</dbReference>
<feature type="transmembrane region" description="Helical" evidence="11">
    <location>
        <begin position="50"/>
        <end position="72"/>
    </location>
</feature>
<dbReference type="Pfam" id="PF00755">
    <property type="entry name" value="Carn_acyltransf"/>
    <property type="match status" value="1"/>
</dbReference>
<dbReference type="PANTHER" id="PTHR22589">
    <property type="entry name" value="CARNITINE O-ACYLTRANSFERASE"/>
    <property type="match status" value="1"/>
</dbReference>
<reference evidence="14" key="1">
    <citation type="submission" date="2021-03" db="EMBL/GenBank/DDBJ databases">
        <title>Chromosome level genome of the anhydrobiotic midge Polypedilum vanderplanki.</title>
        <authorList>
            <person name="Yoshida Y."/>
            <person name="Kikawada T."/>
            <person name="Gusev O."/>
        </authorList>
    </citation>
    <scope>NUCLEOTIDE SEQUENCE</scope>
    <source>
        <strain evidence="14">NIAS01</strain>
        <tissue evidence="14">Whole body or cell culture</tissue>
    </source>
</reference>
<evidence type="ECO:0000259" key="12">
    <source>
        <dbReference type="Pfam" id="PF00755"/>
    </source>
</evidence>
<dbReference type="Proteomes" id="UP001107558">
    <property type="component" value="Chromosome 4"/>
</dbReference>
<evidence type="ECO:0000256" key="6">
    <source>
        <dbReference type="ARBA" id="ARBA00022989"/>
    </source>
</evidence>
<dbReference type="GO" id="GO:0006631">
    <property type="term" value="P:fatty acid metabolic process"/>
    <property type="evidence" value="ECO:0007669"/>
    <property type="project" value="UniProtKB-KW"/>
</dbReference>
<dbReference type="SUPFAM" id="SSF52777">
    <property type="entry name" value="CoA-dependent acyltransferases"/>
    <property type="match status" value="2"/>
</dbReference>
<evidence type="ECO:0000256" key="5">
    <source>
        <dbReference type="ARBA" id="ARBA00022832"/>
    </source>
</evidence>
<evidence type="ECO:0000313" key="14">
    <source>
        <dbReference type="EMBL" id="KAG5668795.1"/>
    </source>
</evidence>
<evidence type="ECO:0000256" key="3">
    <source>
        <dbReference type="ARBA" id="ARBA00022679"/>
    </source>
</evidence>
<evidence type="ECO:0000256" key="7">
    <source>
        <dbReference type="ARBA" id="ARBA00023098"/>
    </source>
</evidence>